<name>A0A085MDE6_9BILA</name>
<proteinExistence type="predicted"/>
<evidence type="ECO:0000259" key="6">
    <source>
        <dbReference type="PROSITE" id="PS51462"/>
    </source>
</evidence>
<dbReference type="PANTHER" id="PTHR11383">
    <property type="entry name" value="NUCLEOSIDE DIPHOSPHATE-LINKED MOIETY X MOTIF 13"/>
    <property type="match status" value="1"/>
</dbReference>
<evidence type="ECO:0000259" key="5">
    <source>
        <dbReference type="PROSITE" id="PS50089"/>
    </source>
</evidence>
<evidence type="ECO:0000313" key="8">
    <source>
        <dbReference type="Proteomes" id="UP000030764"/>
    </source>
</evidence>
<organism evidence="7 8">
    <name type="scientific">Trichuris suis</name>
    <name type="common">pig whipworm</name>
    <dbReference type="NCBI Taxonomy" id="68888"/>
    <lineage>
        <taxon>Eukaryota</taxon>
        <taxon>Metazoa</taxon>
        <taxon>Ecdysozoa</taxon>
        <taxon>Nematoda</taxon>
        <taxon>Enoplea</taxon>
        <taxon>Dorylaimia</taxon>
        <taxon>Trichinellida</taxon>
        <taxon>Trichuridae</taxon>
        <taxon>Trichuris</taxon>
    </lineage>
</organism>
<feature type="domain" description="RING-type" evidence="5">
    <location>
        <begin position="323"/>
        <end position="369"/>
    </location>
</feature>
<protein>
    <recommendedName>
        <fullName evidence="9">Nudix hydrolase domain-containing protein</fullName>
    </recommendedName>
</protein>
<accession>A0A085MDE6</accession>
<sequence length="541" mass="61786">MPVFEKKGVQREAGDLGRKNHILYIKTGDKRLNVKPAMLLKSVRRLSSFNAKRLRALEWMKSNDSSVEESFERGQFFIFVDQKPLLRLLPSPTTKKYHLCCLKYEQLQRVTGKSDLSLGVEDCALLDIVDNGTEQRWLPIFALNIRLDEDEQKNANDIANDFDAERLDFRQALFCLENSKMANLLSKARSNTAALVPNVQVLSALRSSIEDESFESIRFLLAVQKRILPTPIVLVMDSTRENVVLIRHSWHPPGLYTAISGFNECDLTCMEEAEVVEVIDLTRSTERERSADARHRHTVFAEQRAEAANKGDRRLYDSRVCKCPVCFETFEELLDSEYDLMALPCGHVLCHRCLSRLGQRRFNSCPVCRIGFHRAHVLRLPMPLYARRIPYPDEMSLFKFRTEKPLTGRCGMRSCQKGVAFRTNAWPQGTNGETLEETAIREVSEEVGLEMNTLEYMGMSQAWPFPQNSLMCAFFGQVANANTQLDPENSGLKAKWFPKDVVKRAFKNSGNVVCTEDKNAELRLPPPGVIAHDMIKRWLIS</sequence>
<keyword evidence="2 4" id="KW-0863">Zinc-finger</keyword>
<dbReference type="Pfam" id="PF13445">
    <property type="entry name" value="zf-RING_UBOX"/>
    <property type="match status" value="1"/>
</dbReference>
<evidence type="ECO:0000256" key="2">
    <source>
        <dbReference type="ARBA" id="ARBA00022771"/>
    </source>
</evidence>
<dbReference type="PANTHER" id="PTHR11383:SF3">
    <property type="entry name" value="NAD(P)H PYROPHOSPHATASE NUDT13, MITOCHONDRIAL"/>
    <property type="match status" value="1"/>
</dbReference>
<keyword evidence="1" id="KW-0479">Metal-binding</keyword>
<dbReference type="SMART" id="SM00184">
    <property type="entry name" value="RING"/>
    <property type="match status" value="1"/>
</dbReference>
<dbReference type="Gene3D" id="3.30.40.10">
    <property type="entry name" value="Zinc/RING finger domain, C3HC4 (zinc finger)"/>
    <property type="match status" value="1"/>
</dbReference>
<dbReference type="PROSITE" id="PS51462">
    <property type="entry name" value="NUDIX"/>
    <property type="match status" value="1"/>
</dbReference>
<dbReference type="PROSITE" id="PS00518">
    <property type="entry name" value="ZF_RING_1"/>
    <property type="match status" value="1"/>
</dbReference>
<evidence type="ECO:0008006" key="9">
    <source>
        <dbReference type="Google" id="ProtNLM"/>
    </source>
</evidence>
<dbReference type="EMBL" id="KL363201">
    <property type="protein sequence ID" value="KFD55242.1"/>
    <property type="molecule type" value="Genomic_DNA"/>
</dbReference>
<dbReference type="GO" id="GO:0008270">
    <property type="term" value="F:zinc ion binding"/>
    <property type="evidence" value="ECO:0007669"/>
    <property type="project" value="UniProtKB-KW"/>
</dbReference>
<dbReference type="InterPro" id="IPR027370">
    <property type="entry name" value="Znf-RING_euk"/>
</dbReference>
<reference evidence="7 8" key="1">
    <citation type="journal article" date="2014" name="Nat. Genet.">
        <title>Genome and transcriptome of the porcine whipworm Trichuris suis.</title>
        <authorList>
            <person name="Jex A.R."/>
            <person name="Nejsum P."/>
            <person name="Schwarz E.M."/>
            <person name="Hu L."/>
            <person name="Young N.D."/>
            <person name="Hall R.S."/>
            <person name="Korhonen P.K."/>
            <person name="Liao S."/>
            <person name="Thamsborg S."/>
            <person name="Xia J."/>
            <person name="Xu P."/>
            <person name="Wang S."/>
            <person name="Scheerlinck J.P."/>
            <person name="Hofmann A."/>
            <person name="Sternberg P.W."/>
            <person name="Wang J."/>
            <person name="Gasser R.B."/>
        </authorList>
    </citation>
    <scope>NUCLEOTIDE SEQUENCE [LARGE SCALE GENOMIC DNA]</scope>
    <source>
        <strain evidence="7">DCEP-RM93M</strain>
    </source>
</reference>
<evidence type="ECO:0000256" key="4">
    <source>
        <dbReference type="PROSITE-ProRule" id="PRU00175"/>
    </source>
</evidence>
<evidence type="ECO:0000313" key="7">
    <source>
        <dbReference type="EMBL" id="KFD55242.1"/>
    </source>
</evidence>
<dbReference type="AlphaFoldDB" id="A0A085MDE6"/>
<keyword evidence="8" id="KW-1185">Reference proteome</keyword>
<dbReference type="Gene3D" id="3.90.79.10">
    <property type="entry name" value="Nucleoside Triphosphate Pyrophosphohydrolase"/>
    <property type="match status" value="1"/>
</dbReference>
<evidence type="ECO:0000256" key="1">
    <source>
        <dbReference type="ARBA" id="ARBA00022723"/>
    </source>
</evidence>
<feature type="domain" description="Nudix hydrolase" evidence="6">
    <location>
        <begin position="225"/>
        <end position="520"/>
    </location>
</feature>
<keyword evidence="3" id="KW-0862">Zinc</keyword>
<dbReference type="InterPro" id="IPR013083">
    <property type="entry name" value="Znf_RING/FYVE/PHD"/>
</dbReference>
<evidence type="ECO:0000256" key="3">
    <source>
        <dbReference type="ARBA" id="ARBA00022833"/>
    </source>
</evidence>
<dbReference type="InterPro" id="IPR017907">
    <property type="entry name" value="Znf_RING_CS"/>
</dbReference>
<gene>
    <name evidence="7" type="ORF">M513_03883</name>
</gene>
<dbReference type="InterPro" id="IPR000086">
    <property type="entry name" value="NUDIX_hydrolase_dom"/>
</dbReference>
<dbReference type="CDD" id="cd16449">
    <property type="entry name" value="RING-HC"/>
    <property type="match status" value="1"/>
</dbReference>
<dbReference type="Proteomes" id="UP000030764">
    <property type="component" value="Unassembled WGS sequence"/>
</dbReference>
<dbReference type="SUPFAM" id="SSF57850">
    <property type="entry name" value="RING/U-box"/>
    <property type="match status" value="1"/>
</dbReference>
<dbReference type="PROSITE" id="PS50089">
    <property type="entry name" value="ZF_RING_2"/>
    <property type="match status" value="1"/>
</dbReference>
<dbReference type="Pfam" id="PF00293">
    <property type="entry name" value="NUDIX"/>
    <property type="match status" value="1"/>
</dbReference>
<dbReference type="InterPro" id="IPR015797">
    <property type="entry name" value="NUDIX_hydrolase-like_dom_sf"/>
</dbReference>
<dbReference type="InterPro" id="IPR001841">
    <property type="entry name" value="Znf_RING"/>
</dbReference>
<dbReference type="SUPFAM" id="SSF55811">
    <property type="entry name" value="Nudix"/>
    <property type="match status" value="1"/>
</dbReference>